<keyword evidence="3" id="KW-1185">Reference proteome</keyword>
<dbReference type="EMBL" id="RYZH01000070">
    <property type="protein sequence ID" value="RUL82529.1"/>
    <property type="molecule type" value="Genomic_DNA"/>
</dbReference>
<feature type="transmembrane region" description="Helical" evidence="1">
    <location>
        <begin position="74"/>
        <end position="94"/>
    </location>
</feature>
<feature type="transmembrane region" description="Helical" evidence="1">
    <location>
        <begin position="12"/>
        <end position="30"/>
    </location>
</feature>
<evidence type="ECO:0000256" key="1">
    <source>
        <dbReference type="SAM" id="Phobius"/>
    </source>
</evidence>
<reference evidence="2 3" key="2">
    <citation type="submission" date="2019-01" db="EMBL/GenBank/DDBJ databases">
        <title>Tautonia sociabilis, a novel thermotolerant planctomycete of Isosphaeraceae family, isolated from a 4000 m deep subterranean habitat.</title>
        <authorList>
            <person name="Kovaleva O.L."/>
            <person name="Elcheninov A.G."/>
            <person name="Van Heerden E."/>
            <person name="Toshchakov S.V."/>
            <person name="Novikov A."/>
            <person name="Bonch-Osmolovskaya E.A."/>
            <person name="Kublanov I.V."/>
        </authorList>
    </citation>
    <scope>NUCLEOTIDE SEQUENCE [LARGE SCALE GENOMIC DNA]</scope>
    <source>
        <strain evidence="2 3">GM2012</strain>
    </source>
</reference>
<protein>
    <submittedName>
        <fullName evidence="2">Uncharacterized protein</fullName>
    </submittedName>
</protein>
<name>A0A432MDG1_9BACT</name>
<feature type="transmembrane region" description="Helical" evidence="1">
    <location>
        <begin position="229"/>
        <end position="247"/>
    </location>
</feature>
<comment type="caution">
    <text evidence="2">The sequence shown here is derived from an EMBL/GenBank/DDBJ whole genome shotgun (WGS) entry which is preliminary data.</text>
</comment>
<keyword evidence="1" id="KW-0472">Membrane</keyword>
<evidence type="ECO:0000313" key="3">
    <source>
        <dbReference type="Proteomes" id="UP000280296"/>
    </source>
</evidence>
<sequence length="254" mass="28090">MDVLTKYPYWTLILLSVAAGIVLVRLYGWISSQEKLARVKREIFANLLEAVIYRHNVALSLRAQARMLGGGAKYFTLAAPPLVILLVPCIFLLGQMNSLVGYDPADPGKPLTVSLNVKDGEADIFNAVLKVQDAEVSPPLRIPSEQRVMWRVVPEDPGAHPMRLLLPDVDAALAASLEVGTRTQGFVNYSSTWWLYRLLYPSSIDLPEAVSELEISYSEAEYSLLGMRMHWVVVFALVSLLAGLIAGKAMHIEL</sequence>
<gene>
    <name evidence="2" type="ORF">TsocGM_23330</name>
</gene>
<accession>A0A432MDG1</accession>
<organism evidence="2 3">
    <name type="scientific">Tautonia sociabilis</name>
    <dbReference type="NCBI Taxonomy" id="2080755"/>
    <lineage>
        <taxon>Bacteria</taxon>
        <taxon>Pseudomonadati</taxon>
        <taxon>Planctomycetota</taxon>
        <taxon>Planctomycetia</taxon>
        <taxon>Isosphaerales</taxon>
        <taxon>Isosphaeraceae</taxon>
        <taxon>Tautonia</taxon>
    </lineage>
</organism>
<keyword evidence="1" id="KW-1133">Transmembrane helix</keyword>
<dbReference type="RefSeq" id="WP_126727869.1">
    <property type="nucleotide sequence ID" value="NZ_RYZH01000070.1"/>
</dbReference>
<reference evidence="2 3" key="1">
    <citation type="submission" date="2018-12" db="EMBL/GenBank/DDBJ databases">
        <authorList>
            <person name="Toschakov S.V."/>
        </authorList>
    </citation>
    <scope>NUCLEOTIDE SEQUENCE [LARGE SCALE GENOMIC DNA]</scope>
    <source>
        <strain evidence="2 3">GM2012</strain>
    </source>
</reference>
<evidence type="ECO:0000313" key="2">
    <source>
        <dbReference type="EMBL" id="RUL82529.1"/>
    </source>
</evidence>
<dbReference type="Proteomes" id="UP000280296">
    <property type="component" value="Unassembled WGS sequence"/>
</dbReference>
<keyword evidence="1" id="KW-0812">Transmembrane</keyword>
<dbReference type="AlphaFoldDB" id="A0A432MDG1"/>
<proteinExistence type="predicted"/>